<dbReference type="KEGG" id="acan:ACA1_204030"/>
<dbReference type="Gene3D" id="1.10.3450.30">
    <property type="match status" value="1"/>
</dbReference>
<dbReference type="GeneID" id="14916974"/>
<dbReference type="EMBL" id="KB008001">
    <property type="protein sequence ID" value="ELR16348.1"/>
    <property type="molecule type" value="Genomic_DNA"/>
</dbReference>
<dbReference type="STRING" id="1257118.L8GUN6"/>
<gene>
    <name evidence="1" type="ORF">ACA1_204030</name>
</gene>
<dbReference type="InterPro" id="IPR018544">
    <property type="entry name" value="KICS_2"/>
</dbReference>
<organism evidence="1 2">
    <name type="scientific">Acanthamoeba castellanii (strain ATCC 30010 / Neff)</name>
    <dbReference type="NCBI Taxonomy" id="1257118"/>
    <lineage>
        <taxon>Eukaryota</taxon>
        <taxon>Amoebozoa</taxon>
        <taxon>Discosea</taxon>
        <taxon>Longamoebia</taxon>
        <taxon>Centramoebida</taxon>
        <taxon>Acanthamoebidae</taxon>
        <taxon>Acanthamoeba</taxon>
    </lineage>
</organism>
<dbReference type="SUPFAM" id="SSF160651">
    <property type="entry name" value="FLJ32549 C-terminal domain-like"/>
    <property type="match status" value="1"/>
</dbReference>
<evidence type="ECO:0000313" key="1">
    <source>
        <dbReference type="EMBL" id="ELR16348.1"/>
    </source>
</evidence>
<dbReference type="GO" id="GO:0061462">
    <property type="term" value="P:protein localization to lysosome"/>
    <property type="evidence" value="ECO:0007669"/>
    <property type="project" value="TreeGrafter"/>
</dbReference>
<dbReference type="GO" id="GO:1904262">
    <property type="term" value="P:negative regulation of TORC1 signaling"/>
    <property type="evidence" value="ECO:0007669"/>
    <property type="project" value="TreeGrafter"/>
</dbReference>
<evidence type="ECO:0000313" key="2">
    <source>
        <dbReference type="Proteomes" id="UP000011083"/>
    </source>
</evidence>
<dbReference type="RefSeq" id="XP_004338361.1">
    <property type="nucleotide sequence ID" value="XM_004338313.1"/>
</dbReference>
<name>L8GUN6_ACACF</name>
<dbReference type="AlphaFoldDB" id="L8GUN6"/>
<dbReference type="GO" id="GO:0034198">
    <property type="term" value="P:cellular response to amino acid starvation"/>
    <property type="evidence" value="ECO:0007669"/>
    <property type="project" value="TreeGrafter"/>
</dbReference>
<accession>L8GUN6</accession>
<sequence>MAEASYYSLSFLEPRALKKETLRGLYTQAHNNLRSIAKSAHELDAVSEDAGSEHEEATNPTFFAVMLKDCCLLVECRLEMVTVYGTLANSMGPPPRYQNLSSLTAKLADRVRNPKSFSHPLTQTLRNHLLYELMILQKLFRIQMAIGSYQFKDCTFLSFQCKTDLDQWKNLLAECQSSKVTLSRTLFYFGNIYSQQRMPNGRPMDVRALSAASRPDFYAVIENFAQNTEALSVCVVYEVPREAIPGMEFSPEGYMPPSALKRYEAPKGLNSWPAIFAYPGEPPADHWPNVVSMILDNDGDLKQYKQALMYFDKAIDYTYAAVRVDVAYTLVAIYRGKQRASESVIKSSMSTIADHLRNTSTFARLRPK</sequence>
<proteinExistence type="predicted"/>
<dbReference type="Gene3D" id="3.30.450.240">
    <property type="match status" value="1"/>
</dbReference>
<dbReference type="PANTHER" id="PTHR31581">
    <property type="entry name" value="KICSTOR COMPLEX PROTEIN C12ORF66"/>
    <property type="match status" value="1"/>
</dbReference>
<dbReference type="Pfam" id="PF09404">
    <property type="entry name" value="C12orf66_like"/>
    <property type="match status" value="2"/>
</dbReference>
<dbReference type="Proteomes" id="UP000011083">
    <property type="component" value="Unassembled WGS sequence"/>
</dbReference>
<dbReference type="SUPFAM" id="SSF158548">
    <property type="entry name" value="FLJ32549 domain-like"/>
    <property type="match status" value="1"/>
</dbReference>
<keyword evidence="2" id="KW-1185">Reference proteome</keyword>
<dbReference type="OrthoDB" id="18134at2759"/>
<dbReference type="InterPro" id="IPR038060">
    <property type="entry name" value="C12orf66-like_central_sf"/>
</dbReference>
<dbReference type="PANTHER" id="PTHR31581:SF1">
    <property type="entry name" value="KICSTOR SUBUNIT 2"/>
    <property type="match status" value="1"/>
</dbReference>
<protein>
    <submittedName>
        <fullName evidence="1">Uncharacterized protein</fullName>
    </submittedName>
</protein>
<reference evidence="1 2" key="1">
    <citation type="journal article" date="2013" name="Genome Biol.">
        <title>Genome of Acanthamoeba castellanii highlights extensive lateral gene transfer and early evolution of tyrosine kinase signaling.</title>
        <authorList>
            <person name="Clarke M."/>
            <person name="Lohan A.J."/>
            <person name="Liu B."/>
            <person name="Lagkouvardos I."/>
            <person name="Roy S."/>
            <person name="Zafar N."/>
            <person name="Bertelli C."/>
            <person name="Schilde C."/>
            <person name="Kianianmomeni A."/>
            <person name="Burglin T.R."/>
            <person name="Frech C."/>
            <person name="Turcotte B."/>
            <person name="Kopec K.O."/>
            <person name="Synnott J.M."/>
            <person name="Choo C."/>
            <person name="Paponov I."/>
            <person name="Finkler A."/>
            <person name="Soon Heng Tan C."/>
            <person name="Hutchins A.P."/>
            <person name="Weinmeier T."/>
            <person name="Rattei T."/>
            <person name="Chu J.S."/>
            <person name="Gimenez G."/>
            <person name="Irimia M."/>
            <person name="Rigden D.J."/>
            <person name="Fitzpatrick D.A."/>
            <person name="Lorenzo-Morales J."/>
            <person name="Bateman A."/>
            <person name="Chiu C.H."/>
            <person name="Tang P."/>
            <person name="Hegemann P."/>
            <person name="Fromm H."/>
            <person name="Raoult D."/>
            <person name="Greub G."/>
            <person name="Miranda-Saavedra D."/>
            <person name="Chen N."/>
            <person name="Nash P."/>
            <person name="Ginger M.L."/>
            <person name="Horn M."/>
            <person name="Schaap P."/>
            <person name="Caler L."/>
            <person name="Loftus B."/>
        </authorList>
    </citation>
    <scope>NUCLEOTIDE SEQUENCE [LARGE SCALE GENOMIC DNA]</scope>
    <source>
        <strain evidence="1 2">Neff</strain>
    </source>
</reference>
<dbReference type="VEuPathDB" id="AmoebaDB:ACA1_204030"/>
<dbReference type="GO" id="GO:0042149">
    <property type="term" value="P:cellular response to glucose starvation"/>
    <property type="evidence" value="ECO:0007669"/>
    <property type="project" value="TreeGrafter"/>
</dbReference>